<organism evidence="1 2">
    <name type="scientific">Tegillarca granosa</name>
    <name type="common">Malaysian cockle</name>
    <name type="synonym">Anadara granosa</name>
    <dbReference type="NCBI Taxonomy" id="220873"/>
    <lineage>
        <taxon>Eukaryota</taxon>
        <taxon>Metazoa</taxon>
        <taxon>Spiralia</taxon>
        <taxon>Lophotrochozoa</taxon>
        <taxon>Mollusca</taxon>
        <taxon>Bivalvia</taxon>
        <taxon>Autobranchia</taxon>
        <taxon>Pteriomorphia</taxon>
        <taxon>Arcoida</taxon>
        <taxon>Arcoidea</taxon>
        <taxon>Arcidae</taxon>
        <taxon>Tegillarca</taxon>
    </lineage>
</organism>
<accession>A0ABQ9ESX3</accession>
<keyword evidence="2" id="KW-1185">Reference proteome</keyword>
<dbReference type="SUPFAM" id="SSF53187">
    <property type="entry name" value="Zn-dependent exopeptidases"/>
    <property type="match status" value="1"/>
</dbReference>
<proteinExistence type="predicted"/>
<name>A0ABQ9ESX3_TEGGR</name>
<evidence type="ECO:0000313" key="1">
    <source>
        <dbReference type="EMBL" id="KAJ8306687.1"/>
    </source>
</evidence>
<dbReference type="Gene3D" id="3.40.630.10">
    <property type="entry name" value="Zn peptidases"/>
    <property type="match status" value="1"/>
</dbReference>
<gene>
    <name evidence="1" type="ORF">KUTeg_015728</name>
</gene>
<reference evidence="1 2" key="1">
    <citation type="submission" date="2022-12" db="EMBL/GenBank/DDBJ databases">
        <title>Chromosome-level genome of Tegillarca granosa.</title>
        <authorList>
            <person name="Kim J."/>
        </authorList>
    </citation>
    <scope>NUCLEOTIDE SEQUENCE [LARGE SCALE GENOMIC DNA]</scope>
    <source>
        <strain evidence="1">Teg-2019</strain>
        <tissue evidence="1">Adductor muscle</tissue>
    </source>
</reference>
<dbReference type="InterPro" id="IPR052030">
    <property type="entry name" value="Peptidase_M20/M20A_hydrolases"/>
</dbReference>
<dbReference type="SUPFAM" id="SSF55031">
    <property type="entry name" value="Bacterial exopeptidase dimerisation domain"/>
    <property type="match status" value="1"/>
</dbReference>
<dbReference type="InterPro" id="IPR036264">
    <property type="entry name" value="Bact_exopeptidase_dim_dom"/>
</dbReference>
<sequence length="96" mass="10864">MLRITFVKHLDIERYVTVLGTPAEEEIGGKVDLINAGVYKDYDITIEFTGEEAHAAEFPWEGKNALDAVMLCYQNISCLRQQMKPGGMVHDFLMIL</sequence>
<dbReference type="Proteomes" id="UP001217089">
    <property type="component" value="Unassembled WGS sequence"/>
</dbReference>
<evidence type="ECO:0000313" key="2">
    <source>
        <dbReference type="Proteomes" id="UP001217089"/>
    </source>
</evidence>
<dbReference type="Gene3D" id="3.30.70.360">
    <property type="match status" value="1"/>
</dbReference>
<dbReference type="PANTHER" id="PTHR30575:SF0">
    <property type="entry name" value="XAA-ARG DIPEPTIDASE"/>
    <property type="match status" value="1"/>
</dbReference>
<dbReference type="PANTHER" id="PTHR30575">
    <property type="entry name" value="PEPTIDASE M20"/>
    <property type="match status" value="1"/>
</dbReference>
<protein>
    <submittedName>
        <fullName evidence="1">Uncharacterized protein</fullName>
    </submittedName>
</protein>
<dbReference type="EMBL" id="JARBDR010000811">
    <property type="protein sequence ID" value="KAJ8306687.1"/>
    <property type="molecule type" value="Genomic_DNA"/>
</dbReference>
<comment type="caution">
    <text evidence="1">The sequence shown here is derived from an EMBL/GenBank/DDBJ whole genome shotgun (WGS) entry which is preliminary data.</text>
</comment>